<protein>
    <submittedName>
        <fullName evidence="1">Uncharacterized protein</fullName>
    </submittedName>
</protein>
<sequence>MEVSSIVLGFDYSKGNKELYPKNAESVTIRQYWKMTQQDIRC</sequence>
<evidence type="ECO:0000313" key="1">
    <source>
        <dbReference type="EMBL" id="KAF5791945.1"/>
    </source>
</evidence>
<reference evidence="1" key="2">
    <citation type="submission" date="2020-06" db="EMBL/GenBank/DDBJ databases">
        <title>Helianthus annuus Genome sequencing and assembly Release 2.</title>
        <authorList>
            <person name="Gouzy J."/>
            <person name="Langlade N."/>
            <person name="Munos S."/>
        </authorList>
    </citation>
    <scope>NUCLEOTIDE SEQUENCE</scope>
    <source>
        <tissue evidence="1">Leaves</tissue>
    </source>
</reference>
<gene>
    <name evidence="1" type="ORF">HanXRQr2_Chr09g0400511</name>
</gene>
<reference evidence="1" key="1">
    <citation type="journal article" date="2017" name="Nature">
        <title>The sunflower genome provides insights into oil metabolism, flowering and Asterid evolution.</title>
        <authorList>
            <person name="Badouin H."/>
            <person name="Gouzy J."/>
            <person name="Grassa C.J."/>
            <person name="Murat F."/>
            <person name="Staton S.E."/>
            <person name="Cottret L."/>
            <person name="Lelandais-Briere C."/>
            <person name="Owens G.L."/>
            <person name="Carrere S."/>
            <person name="Mayjonade B."/>
            <person name="Legrand L."/>
            <person name="Gill N."/>
            <person name="Kane N.C."/>
            <person name="Bowers J.E."/>
            <person name="Hubner S."/>
            <person name="Bellec A."/>
            <person name="Berard A."/>
            <person name="Berges H."/>
            <person name="Blanchet N."/>
            <person name="Boniface M.C."/>
            <person name="Brunel D."/>
            <person name="Catrice O."/>
            <person name="Chaidir N."/>
            <person name="Claudel C."/>
            <person name="Donnadieu C."/>
            <person name="Faraut T."/>
            <person name="Fievet G."/>
            <person name="Helmstetter N."/>
            <person name="King M."/>
            <person name="Knapp S.J."/>
            <person name="Lai Z."/>
            <person name="Le Paslier M.C."/>
            <person name="Lippi Y."/>
            <person name="Lorenzon L."/>
            <person name="Mandel J.R."/>
            <person name="Marage G."/>
            <person name="Marchand G."/>
            <person name="Marquand E."/>
            <person name="Bret-Mestries E."/>
            <person name="Morien E."/>
            <person name="Nambeesan S."/>
            <person name="Nguyen T."/>
            <person name="Pegot-Espagnet P."/>
            <person name="Pouilly N."/>
            <person name="Raftis F."/>
            <person name="Sallet E."/>
            <person name="Schiex T."/>
            <person name="Thomas J."/>
            <person name="Vandecasteele C."/>
            <person name="Vares D."/>
            <person name="Vear F."/>
            <person name="Vautrin S."/>
            <person name="Crespi M."/>
            <person name="Mangin B."/>
            <person name="Burke J.M."/>
            <person name="Salse J."/>
            <person name="Munos S."/>
            <person name="Vincourt P."/>
            <person name="Rieseberg L.H."/>
            <person name="Langlade N.B."/>
        </authorList>
    </citation>
    <scope>NUCLEOTIDE SEQUENCE</scope>
    <source>
        <tissue evidence="1">Leaves</tissue>
    </source>
</reference>
<keyword evidence="2" id="KW-1185">Reference proteome</keyword>
<dbReference type="Gramene" id="mRNA:HanXRQr2_Chr09g0400511">
    <property type="protein sequence ID" value="mRNA:HanXRQr2_Chr09g0400511"/>
    <property type="gene ID" value="HanXRQr2_Chr09g0400511"/>
</dbReference>
<dbReference type="EMBL" id="MNCJ02000324">
    <property type="protein sequence ID" value="KAF5791945.1"/>
    <property type="molecule type" value="Genomic_DNA"/>
</dbReference>
<organism evidence="1 2">
    <name type="scientific">Helianthus annuus</name>
    <name type="common">Common sunflower</name>
    <dbReference type="NCBI Taxonomy" id="4232"/>
    <lineage>
        <taxon>Eukaryota</taxon>
        <taxon>Viridiplantae</taxon>
        <taxon>Streptophyta</taxon>
        <taxon>Embryophyta</taxon>
        <taxon>Tracheophyta</taxon>
        <taxon>Spermatophyta</taxon>
        <taxon>Magnoliopsida</taxon>
        <taxon>eudicotyledons</taxon>
        <taxon>Gunneridae</taxon>
        <taxon>Pentapetalae</taxon>
        <taxon>asterids</taxon>
        <taxon>campanulids</taxon>
        <taxon>Asterales</taxon>
        <taxon>Asteraceae</taxon>
        <taxon>Asteroideae</taxon>
        <taxon>Heliantheae alliance</taxon>
        <taxon>Heliantheae</taxon>
        <taxon>Helianthus</taxon>
    </lineage>
</organism>
<proteinExistence type="predicted"/>
<dbReference type="AlphaFoldDB" id="A0A9K3N9T6"/>
<comment type="caution">
    <text evidence="1">The sequence shown here is derived from an EMBL/GenBank/DDBJ whole genome shotgun (WGS) entry which is preliminary data.</text>
</comment>
<name>A0A9K3N9T6_HELAN</name>
<dbReference type="Proteomes" id="UP000215914">
    <property type="component" value="Unassembled WGS sequence"/>
</dbReference>
<accession>A0A9K3N9T6</accession>
<evidence type="ECO:0000313" key="2">
    <source>
        <dbReference type="Proteomes" id="UP000215914"/>
    </source>
</evidence>